<gene>
    <name evidence="5" type="ORF">AT728_31975</name>
</gene>
<evidence type="ECO:0000256" key="4">
    <source>
        <dbReference type="SAM" id="MobiDB-lite"/>
    </source>
</evidence>
<dbReference type="GO" id="GO:0031411">
    <property type="term" value="C:gas vesicle"/>
    <property type="evidence" value="ECO:0007669"/>
    <property type="project" value="UniProtKB-SubCell"/>
</dbReference>
<dbReference type="PANTHER" id="PTHR36852:SF1">
    <property type="entry name" value="PROTEIN GVPL 2"/>
    <property type="match status" value="1"/>
</dbReference>
<accession>A0A0W7WV68</accession>
<comment type="caution">
    <text evidence="5">The sequence shown here is derived from an EMBL/GenBank/DDBJ whole genome shotgun (WGS) entry which is preliminary data.</text>
</comment>
<name>A0A0W7WV68_9ACTN</name>
<dbReference type="InterPro" id="IPR009430">
    <property type="entry name" value="GvpL/GvpF"/>
</dbReference>
<evidence type="ECO:0000313" key="6">
    <source>
        <dbReference type="Proteomes" id="UP000054804"/>
    </source>
</evidence>
<keyword evidence="1" id="KW-0304">Gas vesicle</keyword>
<dbReference type="GO" id="GO:0031412">
    <property type="term" value="P:gas vesicle organization"/>
    <property type="evidence" value="ECO:0007669"/>
    <property type="project" value="InterPro"/>
</dbReference>
<evidence type="ECO:0000256" key="2">
    <source>
        <dbReference type="ARBA" id="ARBA00035108"/>
    </source>
</evidence>
<feature type="region of interest" description="Disordered" evidence="4">
    <location>
        <begin position="235"/>
        <end position="255"/>
    </location>
</feature>
<protein>
    <submittedName>
        <fullName evidence="5">Gas vesicle protein</fullName>
    </submittedName>
</protein>
<dbReference type="Proteomes" id="UP000054804">
    <property type="component" value="Unassembled WGS sequence"/>
</dbReference>
<reference evidence="5 6" key="1">
    <citation type="submission" date="2015-12" db="EMBL/GenBank/DDBJ databases">
        <title>Draft genome sequence of Streptomyces silvensis ATCC 53525, a producer of novel hormone antagonists.</title>
        <authorList>
            <person name="Johnston C.W."/>
            <person name="Li Y."/>
            <person name="Magarvey N.A."/>
        </authorList>
    </citation>
    <scope>NUCLEOTIDE SEQUENCE [LARGE SCALE GENOMIC DNA]</scope>
    <source>
        <strain evidence="5 6">ATCC 53525</strain>
    </source>
</reference>
<dbReference type="OrthoDB" id="4864106at2"/>
<dbReference type="STRING" id="1765722.AT728_31975"/>
<comment type="similarity">
    <text evidence="3">Belongs to the gas vesicle GvpF/GvpL family.</text>
</comment>
<dbReference type="Pfam" id="PF06386">
    <property type="entry name" value="GvpL_GvpF"/>
    <property type="match status" value="1"/>
</dbReference>
<dbReference type="AlphaFoldDB" id="A0A0W7WV68"/>
<organism evidence="5 6">
    <name type="scientific">Streptomyces silvensis</name>
    <dbReference type="NCBI Taxonomy" id="1765722"/>
    <lineage>
        <taxon>Bacteria</taxon>
        <taxon>Bacillati</taxon>
        <taxon>Actinomycetota</taxon>
        <taxon>Actinomycetes</taxon>
        <taxon>Kitasatosporales</taxon>
        <taxon>Streptomycetaceae</taxon>
        <taxon>Streptomyces</taxon>
    </lineage>
</organism>
<evidence type="ECO:0000256" key="1">
    <source>
        <dbReference type="ARBA" id="ARBA00022987"/>
    </source>
</evidence>
<sequence>MTTYIYGIAAATHPALPEGMGGIGEPARKVRVVRQGDLAALVSDSPEDLRPKRRDLLAHQSVLDEAGAAGAVLPMRFGSLADDDGAVVAVLTELADHYEERLRALDGRAEYNVKAAHDEQAVLHQVLAENPELRAMVESNRRAGGGNYEQKLHLGEQVTNAVRAREVSDGVEVRRALEPCAEAVSEGPEGTGWLANVSFLVRRETADGFVAAVEELRKNQPHLELRVHGPLPPYSFVDMGPDRQAGAADSTTGVR</sequence>
<evidence type="ECO:0000313" key="5">
    <source>
        <dbReference type="EMBL" id="KUF14481.1"/>
    </source>
</evidence>
<comment type="subcellular location">
    <subcellularLocation>
        <location evidence="2">Gas vesicle</location>
    </subcellularLocation>
</comment>
<dbReference type="RefSeq" id="WP_058851286.1">
    <property type="nucleotide sequence ID" value="NZ_LOCL01000059.1"/>
</dbReference>
<proteinExistence type="inferred from homology"/>
<evidence type="ECO:0000256" key="3">
    <source>
        <dbReference type="ARBA" id="ARBA00035643"/>
    </source>
</evidence>
<dbReference type="PANTHER" id="PTHR36852">
    <property type="entry name" value="PROTEIN GVPL 2"/>
    <property type="match status" value="1"/>
</dbReference>
<keyword evidence="6" id="KW-1185">Reference proteome</keyword>
<dbReference type="EMBL" id="LOCL01000059">
    <property type="protein sequence ID" value="KUF14481.1"/>
    <property type="molecule type" value="Genomic_DNA"/>
</dbReference>